<evidence type="ECO:0000256" key="3">
    <source>
        <dbReference type="ARBA" id="ARBA00022679"/>
    </source>
</evidence>
<evidence type="ECO:0000313" key="7">
    <source>
        <dbReference type="EMBL" id="QOD62071.1"/>
    </source>
</evidence>
<name>A0A7L8AJ86_9FLAO</name>
<organism evidence="7 8">
    <name type="scientific">Polaribacter haliotis</name>
    <dbReference type="NCBI Taxonomy" id="1888915"/>
    <lineage>
        <taxon>Bacteria</taxon>
        <taxon>Pseudomonadati</taxon>
        <taxon>Bacteroidota</taxon>
        <taxon>Flavobacteriia</taxon>
        <taxon>Flavobacteriales</taxon>
        <taxon>Flavobacteriaceae</taxon>
    </lineage>
</organism>
<dbReference type="PANTHER" id="PTHR42885">
    <property type="entry name" value="HISTIDINOL-PHOSPHATE AMINOTRANSFERASE-RELATED"/>
    <property type="match status" value="1"/>
</dbReference>
<dbReference type="SUPFAM" id="SSF53383">
    <property type="entry name" value="PLP-dependent transferases"/>
    <property type="match status" value="1"/>
</dbReference>
<dbReference type="InterPro" id="IPR015424">
    <property type="entry name" value="PyrdxlP-dep_Trfase"/>
</dbReference>
<dbReference type="KEGG" id="phal:H9I45_06390"/>
<dbReference type="InterPro" id="IPR015421">
    <property type="entry name" value="PyrdxlP-dep_Trfase_major"/>
</dbReference>
<protein>
    <recommendedName>
        <fullName evidence="5">Aminotransferase</fullName>
        <ecNumber evidence="5">2.6.1.-</ecNumber>
    </recommendedName>
</protein>
<dbReference type="InterPro" id="IPR015422">
    <property type="entry name" value="PyrdxlP-dep_Trfase_small"/>
</dbReference>
<dbReference type="RefSeq" id="WP_088353249.1">
    <property type="nucleotide sequence ID" value="NZ_CP061813.1"/>
</dbReference>
<reference evidence="7 8" key="1">
    <citation type="journal article" date="2016" name="Int. J. Syst. Evol. Microbiol.">
        <title>Polaribacter haliotis sp. nov., isolated from the gut of abalone Haliotis discus hannai.</title>
        <authorList>
            <person name="Kim Y.O."/>
            <person name="Park I.S."/>
            <person name="Park S."/>
            <person name="Nam B.H."/>
            <person name="Park J.M."/>
            <person name="Kim D.G."/>
            <person name="Yoon J.H."/>
        </authorList>
    </citation>
    <scope>NUCLEOTIDE SEQUENCE [LARGE SCALE GENOMIC DNA]</scope>
    <source>
        <strain evidence="7 8">KCTC 52418</strain>
    </source>
</reference>
<dbReference type="OrthoDB" id="9813612at2"/>
<keyword evidence="8" id="KW-1185">Reference proteome</keyword>
<keyword evidence="3 5" id="KW-0808">Transferase</keyword>
<evidence type="ECO:0000256" key="5">
    <source>
        <dbReference type="RuleBase" id="RU000481"/>
    </source>
</evidence>
<keyword evidence="4" id="KW-0663">Pyridoxal phosphate</keyword>
<dbReference type="GO" id="GO:0030170">
    <property type="term" value="F:pyridoxal phosphate binding"/>
    <property type="evidence" value="ECO:0007669"/>
    <property type="project" value="InterPro"/>
</dbReference>
<dbReference type="Gene3D" id="3.90.1150.10">
    <property type="entry name" value="Aspartate Aminotransferase, domain 1"/>
    <property type="match status" value="1"/>
</dbReference>
<dbReference type="Proteomes" id="UP000516764">
    <property type="component" value="Chromosome"/>
</dbReference>
<dbReference type="EMBL" id="CP061813">
    <property type="protein sequence ID" value="QOD62071.1"/>
    <property type="molecule type" value="Genomic_DNA"/>
</dbReference>
<dbReference type="PROSITE" id="PS00105">
    <property type="entry name" value="AA_TRANSFER_CLASS_1"/>
    <property type="match status" value="1"/>
</dbReference>
<sequence>MNLREKFLKLKNDAGSHSPSINSVLKQIPEIKIEVDACFLSNPYATKLFIEELKTDLFETNEIEKVLEYYPSQSPQIAKYLSKDLQIDSERIFIGNGAIEVIQAFLHNFVDGKIIIPIPTFSSYYEYIINENDVIFYKLKKEDDFRFDVHDYIEFVKANKPNTIVLINPNNPNGYYINESEVDYLLENLSFVENVIIDESFVHFAYEDSDLVQKSCVRFIEKYPNLNIIKSMSKDFGIAGIRAGYGIFSKDKVSKLMKNGFLWNINGLAEYFFKKYSNLEFIEKYELVRKKYIVETQYFQEKLQNLKNVKIYPSKANFVLIEILNGKSSEEIAINLLLDYGVYVRNCDDKIGLKGEFIRVASRSKEENVIILRALENVLNF</sequence>
<evidence type="ECO:0000313" key="8">
    <source>
        <dbReference type="Proteomes" id="UP000516764"/>
    </source>
</evidence>
<dbReference type="GO" id="GO:0008483">
    <property type="term" value="F:transaminase activity"/>
    <property type="evidence" value="ECO:0007669"/>
    <property type="project" value="UniProtKB-KW"/>
</dbReference>
<gene>
    <name evidence="7" type="ORF">H9I45_06390</name>
</gene>
<dbReference type="InterPro" id="IPR004839">
    <property type="entry name" value="Aminotransferase_I/II_large"/>
</dbReference>
<dbReference type="InterPro" id="IPR004838">
    <property type="entry name" value="NHTrfase_class1_PyrdxlP-BS"/>
</dbReference>
<keyword evidence="2 5" id="KW-0032">Aminotransferase</keyword>
<dbReference type="PANTHER" id="PTHR42885:SF2">
    <property type="entry name" value="HISTIDINOL-PHOSPHATE AMINOTRANSFERASE"/>
    <property type="match status" value="1"/>
</dbReference>
<dbReference type="CDD" id="cd00609">
    <property type="entry name" value="AAT_like"/>
    <property type="match status" value="1"/>
</dbReference>
<dbReference type="Gene3D" id="3.40.640.10">
    <property type="entry name" value="Type I PLP-dependent aspartate aminotransferase-like (Major domain)"/>
    <property type="match status" value="1"/>
</dbReference>
<dbReference type="AlphaFoldDB" id="A0A7L8AJ86"/>
<evidence type="ECO:0000256" key="2">
    <source>
        <dbReference type="ARBA" id="ARBA00022576"/>
    </source>
</evidence>
<dbReference type="EC" id="2.6.1.-" evidence="5"/>
<proteinExistence type="inferred from homology"/>
<dbReference type="Pfam" id="PF00155">
    <property type="entry name" value="Aminotran_1_2"/>
    <property type="match status" value="1"/>
</dbReference>
<feature type="domain" description="Aminotransferase class I/classII large" evidence="6">
    <location>
        <begin position="74"/>
        <end position="368"/>
    </location>
</feature>
<comment type="cofactor">
    <cofactor evidence="1 5">
        <name>pyridoxal 5'-phosphate</name>
        <dbReference type="ChEBI" id="CHEBI:597326"/>
    </cofactor>
</comment>
<accession>A0A7L8AJ86</accession>
<evidence type="ECO:0000256" key="1">
    <source>
        <dbReference type="ARBA" id="ARBA00001933"/>
    </source>
</evidence>
<comment type="similarity">
    <text evidence="5">Belongs to the class-I pyridoxal-phosphate-dependent aminotransferase family.</text>
</comment>
<evidence type="ECO:0000259" key="6">
    <source>
        <dbReference type="Pfam" id="PF00155"/>
    </source>
</evidence>
<evidence type="ECO:0000256" key="4">
    <source>
        <dbReference type="ARBA" id="ARBA00022898"/>
    </source>
</evidence>